<name>A0A3N2DAL6_9MICO</name>
<proteinExistence type="predicted"/>
<organism evidence="1 2">
    <name type="scientific">Salana multivorans</name>
    <dbReference type="NCBI Taxonomy" id="120377"/>
    <lineage>
        <taxon>Bacteria</taxon>
        <taxon>Bacillati</taxon>
        <taxon>Actinomycetota</taxon>
        <taxon>Actinomycetes</taxon>
        <taxon>Micrococcales</taxon>
        <taxon>Beutenbergiaceae</taxon>
        <taxon>Salana</taxon>
    </lineage>
</organism>
<dbReference type="RefSeq" id="WP_148059555.1">
    <property type="nucleotide sequence ID" value="NZ_RKHQ01000001.1"/>
</dbReference>
<evidence type="ECO:0000313" key="2">
    <source>
        <dbReference type="Proteomes" id="UP000275356"/>
    </source>
</evidence>
<sequence length="239" mass="25836">MSAVDPRLAAAVEASRRWYDAVAELHDLPVRVDDRLWVALAEPPPWHSAVKTLRADVDAAAALGVWGDRTGGSVADSFGVLDLAGRGFDLLIDATWVYHPGVTAPWPEPWRVVREPDLLTRWCHRHDYAGVLPPAVLDRADLHVLARIVDDEPVAGAVVHDAGGTAGMSNLWSVSGVPTEADVTDVLACAGVLLPGRAVTDYAWDEELAAVLAAGFEPVGPHRVWRTSTPPRRPEPRPR</sequence>
<dbReference type="Proteomes" id="UP000275356">
    <property type="component" value="Unassembled WGS sequence"/>
</dbReference>
<dbReference type="OrthoDB" id="153065at2"/>
<gene>
    <name evidence="1" type="ORF">EDD28_1079</name>
</gene>
<keyword evidence="2" id="KW-1185">Reference proteome</keyword>
<evidence type="ECO:0000313" key="1">
    <source>
        <dbReference type="EMBL" id="ROR96494.1"/>
    </source>
</evidence>
<dbReference type="AlphaFoldDB" id="A0A3N2DAL6"/>
<protein>
    <submittedName>
        <fullName evidence="1">Uncharacterized protein</fullName>
    </submittedName>
</protein>
<accession>A0A3N2DAL6</accession>
<comment type="caution">
    <text evidence="1">The sequence shown here is derived from an EMBL/GenBank/DDBJ whole genome shotgun (WGS) entry which is preliminary data.</text>
</comment>
<reference evidence="1 2" key="1">
    <citation type="submission" date="2018-11" db="EMBL/GenBank/DDBJ databases">
        <title>Sequencing the genomes of 1000 actinobacteria strains.</title>
        <authorList>
            <person name="Klenk H.-P."/>
        </authorList>
    </citation>
    <scope>NUCLEOTIDE SEQUENCE [LARGE SCALE GENOMIC DNA]</scope>
    <source>
        <strain evidence="1 2">DSM 13521</strain>
    </source>
</reference>
<dbReference type="EMBL" id="RKHQ01000001">
    <property type="protein sequence ID" value="ROR96494.1"/>
    <property type="molecule type" value="Genomic_DNA"/>
</dbReference>